<dbReference type="InterPro" id="IPR014001">
    <property type="entry name" value="Helicase_ATP-bd"/>
</dbReference>
<dbReference type="OrthoDB" id="9814572at2"/>
<dbReference type="Pfam" id="PF00271">
    <property type="entry name" value="Helicase_C"/>
    <property type="match status" value="1"/>
</dbReference>
<dbReference type="AlphaFoldDB" id="A0A1N7LFL7"/>
<dbReference type="GO" id="GO:0005524">
    <property type="term" value="F:ATP binding"/>
    <property type="evidence" value="ECO:0007669"/>
    <property type="project" value="InterPro"/>
</dbReference>
<dbReference type="InterPro" id="IPR006935">
    <property type="entry name" value="Helicase/UvrB_N"/>
</dbReference>
<keyword evidence="1" id="KW-0378">Hydrolase</keyword>
<evidence type="ECO:0000313" key="3">
    <source>
        <dbReference type="EMBL" id="SIS72593.1"/>
    </source>
</evidence>
<organism evidence="3 4">
    <name type="scientific">Chryseobacterium gambrini</name>
    <dbReference type="NCBI Taxonomy" id="373672"/>
    <lineage>
        <taxon>Bacteria</taxon>
        <taxon>Pseudomonadati</taxon>
        <taxon>Bacteroidota</taxon>
        <taxon>Flavobacteriia</taxon>
        <taxon>Flavobacteriales</taxon>
        <taxon>Weeksellaceae</taxon>
        <taxon>Chryseobacterium group</taxon>
        <taxon>Chryseobacterium</taxon>
    </lineage>
</organism>
<dbReference type="PROSITE" id="PS51192">
    <property type="entry name" value="HELICASE_ATP_BIND_1"/>
    <property type="match status" value="1"/>
</dbReference>
<dbReference type="InterPro" id="IPR001650">
    <property type="entry name" value="Helicase_C-like"/>
</dbReference>
<dbReference type="SMART" id="SM00487">
    <property type="entry name" value="DEXDc"/>
    <property type="match status" value="1"/>
</dbReference>
<dbReference type="SUPFAM" id="SSF52540">
    <property type="entry name" value="P-loop containing nucleoside triphosphate hydrolases"/>
    <property type="match status" value="1"/>
</dbReference>
<feature type="domain" description="Helicase ATP-binding" evidence="2">
    <location>
        <begin position="49"/>
        <end position="243"/>
    </location>
</feature>
<dbReference type="GO" id="GO:0016787">
    <property type="term" value="F:hydrolase activity"/>
    <property type="evidence" value="ECO:0007669"/>
    <property type="project" value="UniProtKB-KW"/>
</dbReference>
<keyword evidence="3" id="KW-0347">Helicase</keyword>
<keyword evidence="3" id="KW-0067">ATP-binding</keyword>
<dbReference type="InterPro" id="IPR027417">
    <property type="entry name" value="P-loop_NTPase"/>
</dbReference>
<dbReference type="PANTHER" id="PTHR45766:SF6">
    <property type="entry name" value="SWI_SNF-RELATED MATRIX-ASSOCIATED ACTIN-DEPENDENT REGULATOR OF CHROMATIN SUBFAMILY A-LIKE PROTEIN 1"/>
    <property type="match status" value="1"/>
</dbReference>
<name>A0A1N7LFL7_9FLAO</name>
<dbReference type="STRING" id="373672.SAMN05421785_102202"/>
<dbReference type="PANTHER" id="PTHR45766">
    <property type="entry name" value="DNA ANNEALING HELICASE AND ENDONUCLEASE ZRANB3 FAMILY MEMBER"/>
    <property type="match status" value="1"/>
</dbReference>
<dbReference type="GO" id="GO:0003677">
    <property type="term" value="F:DNA binding"/>
    <property type="evidence" value="ECO:0007669"/>
    <property type="project" value="InterPro"/>
</dbReference>
<evidence type="ECO:0000259" key="2">
    <source>
        <dbReference type="PROSITE" id="PS51192"/>
    </source>
</evidence>
<dbReference type="Pfam" id="PF04851">
    <property type="entry name" value="ResIII"/>
    <property type="match status" value="1"/>
</dbReference>
<sequence>MFEGKYTQLSFDFEATQNVSSIILGDPGNIKNMMPFLFDTQAEDISFAENRFKIGKGYLFTNGTGTGKTFVGLGIAKRFFAQDKRNILIIVPTEKKCTDWKKEAEVFDLNVHHLSGVHDPGFEISVTTYANFYQNQALLTREFDLVIYDESHYLNQNAQGISTSYYMQHQEIVKVPSVVKTKIRKSSALYSTDEYGREVFNKELFKKIVTEIVDRTKVVFLSATPFAYHKSIKYADGCLFEINETIEDPSYEDGYNVPTGWSKFMVENFGYRMRYNKCTIPESGVDQNLMERNFFERQRELGVMSTRQINLDYDYSREFITLDSEIGKEIESGFELFWDQTFCDKYPILSDRIHKKHNHLYITQLLECIKAREIPKRIYQHLKMGRKVVVFHNYNNSLPSHPFQFHSDEFLDKDEDYNPELDIEISNFRDEYSHFWNLNLNDLINVRETLKRYFPEAKEFNGTINKKLRSRYIDEFNEDDSDTNLIIVQIKAGQEGISLHDRSGKHQRVLINLGLPTAPTQAIQTEGRIYREGLRSNAIYEYATIQTTTERYAFATKIAQRSKTAENLAMGNLARDLETAFKEGYKNAHTDEPNTNQGTGGKEADRFLFTISEFDKAKTFYFARGKKTSSNKAREGVDYFATPEPLGMKMVEWLNPEANENLLEPSAGHGAIGRFFPGNTNNHFIEPSHYLASELSINATGKVHNIAFENYHISNKFNKIAMNPPFGASGKTAMEHIIKACKHLEYWGGEILAIVPNGPAMQKRLDDFFYNRNSKYKLTGEIILPGCTFERAGTKVWCKIIRIQDGYHRGNYKDFRRIDLSYINDITEFFDSIEHLEF</sequence>
<reference evidence="3 4" key="1">
    <citation type="submission" date="2017-01" db="EMBL/GenBank/DDBJ databases">
        <authorList>
            <person name="Mah S.A."/>
            <person name="Swanson W.J."/>
            <person name="Moy G.W."/>
            <person name="Vacquier V.D."/>
        </authorList>
    </citation>
    <scope>NUCLEOTIDE SEQUENCE [LARGE SCALE GENOMIC DNA]</scope>
    <source>
        <strain evidence="3 4">DSM 18014</strain>
    </source>
</reference>
<evidence type="ECO:0000256" key="1">
    <source>
        <dbReference type="ARBA" id="ARBA00022801"/>
    </source>
</evidence>
<dbReference type="Proteomes" id="UP000185781">
    <property type="component" value="Unassembled WGS sequence"/>
</dbReference>
<dbReference type="Gene3D" id="3.40.50.300">
    <property type="entry name" value="P-loop containing nucleotide triphosphate hydrolases"/>
    <property type="match status" value="2"/>
</dbReference>
<proteinExistence type="predicted"/>
<keyword evidence="3" id="KW-0547">Nucleotide-binding</keyword>
<dbReference type="RefSeq" id="WP_051289360.1">
    <property type="nucleotide sequence ID" value="NZ_FTOV01000002.1"/>
</dbReference>
<dbReference type="EMBL" id="FTOV01000002">
    <property type="protein sequence ID" value="SIS72593.1"/>
    <property type="molecule type" value="Genomic_DNA"/>
</dbReference>
<dbReference type="InterPro" id="IPR029063">
    <property type="entry name" value="SAM-dependent_MTases_sf"/>
</dbReference>
<protein>
    <submittedName>
        <fullName evidence="3">Helicase conserved C-terminal domain-containing protein</fullName>
    </submittedName>
</protein>
<dbReference type="Gene3D" id="3.40.50.150">
    <property type="entry name" value="Vaccinia Virus protein VP39"/>
    <property type="match status" value="1"/>
</dbReference>
<gene>
    <name evidence="3" type="ORF">SAMN05421785_102202</name>
</gene>
<accession>A0A1N7LFL7</accession>
<dbReference type="GO" id="GO:0004386">
    <property type="term" value="F:helicase activity"/>
    <property type="evidence" value="ECO:0007669"/>
    <property type="project" value="UniProtKB-KW"/>
</dbReference>
<dbReference type="SUPFAM" id="SSF53335">
    <property type="entry name" value="S-adenosyl-L-methionine-dependent methyltransferases"/>
    <property type="match status" value="1"/>
</dbReference>
<evidence type="ECO:0000313" key="4">
    <source>
        <dbReference type="Proteomes" id="UP000185781"/>
    </source>
</evidence>